<protein>
    <submittedName>
        <fullName evidence="1">Uncharacterized protein</fullName>
    </submittedName>
</protein>
<evidence type="ECO:0000313" key="1">
    <source>
        <dbReference type="EMBL" id="KRY39786.1"/>
    </source>
</evidence>
<dbReference type="InParanoid" id="A0A0V1BS75"/>
<comment type="caution">
    <text evidence="1">The sequence shown here is derived from an EMBL/GenBank/DDBJ whole genome shotgun (WGS) entry which is preliminary data.</text>
</comment>
<dbReference type="AlphaFoldDB" id="A0A0V1BS75"/>
<name>A0A0V1BS75_TRISP</name>
<gene>
    <name evidence="1" type="ORF">T01_14974</name>
</gene>
<accession>A0A0V1BS75</accession>
<proteinExistence type="predicted"/>
<organism evidence="1 2">
    <name type="scientific">Trichinella spiralis</name>
    <name type="common">Trichina worm</name>
    <dbReference type="NCBI Taxonomy" id="6334"/>
    <lineage>
        <taxon>Eukaryota</taxon>
        <taxon>Metazoa</taxon>
        <taxon>Ecdysozoa</taxon>
        <taxon>Nematoda</taxon>
        <taxon>Enoplea</taxon>
        <taxon>Dorylaimia</taxon>
        <taxon>Trichinellida</taxon>
        <taxon>Trichinellidae</taxon>
        <taxon>Trichinella</taxon>
    </lineage>
</organism>
<dbReference type="Proteomes" id="UP000054776">
    <property type="component" value="Unassembled WGS sequence"/>
</dbReference>
<dbReference type="EMBL" id="JYDH01000016">
    <property type="protein sequence ID" value="KRY39786.1"/>
    <property type="molecule type" value="Genomic_DNA"/>
</dbReference>
<sequence>MSEKKTVRPSGYYCIEVYPVDMASNNKPVEAAGKDPADGS</sequence>
<evidence type="ECO:0000313" key="2">
    <source>
        <dbReference type="Proteomes" id="UP000054776"/>
    </source>
</evidence>
<keyword evidence="2" id="KW-1185">Reference proteome</keyword>
<reference evidence="1 2" key="1">
    <citation type="submission" date="2015-01" db="EMBL/GenBank/DDBJ databases">
        <title>Evolution of Trichinella species and genotypes.</title>
        <authorList>
            <person name="Korhonen P.K."/>
            <person name="Edoardo P."/>
            <person name="Giuseppe L.R."/>
            <person name="Gasser R.B."/>
        </authorList>
    </citation>
    <scope>NUCLEOTIDE SEQUENCE [LARGE SCALE GENOMIC DNA]</scope>
    <source>
        <strain evidence="1">ISS3</strain>
    </source>
</reference>